<evidence type="ECO:0000313" key="1">
    <source>
        <dbReference type="EMBL" id="BDZ43401.1"/>
    </source>
</evidence>
<organism evidence="1 2">
    <name type="scientific">Paraoerskovia sediminicola</name>
    <dbReference type="NCBI Taxonomy" id="1138587"/>
    <lineage>
        <taxon>Bacteria</taxon>
        <taxon>Bacillati</taxon>
        <taxon>Actinomycetota</taxon>
        <taxon>Actinomycetes</taxon>
        <taxon>Micrococcales</taxon>
        <taxon>Cellulomonadaceae</taxon>
        <taxon>Paraoerskovia</taxon>
    </lineage>
</organism>
<gene>
    <name evidence="1" type="ORF">GCM10025865_27000</name>
</gene>
<dbReference type="InterPro" id="IPR014729">
    <property type="entry name" value="Rossmann-like_a/b/a_fold"/>
</dbReference>
<dbReference type="SUPFAM" id="SSF52402">
    <property type="entry name" value="Adenine nucleotide alpha hydrolases-like"/>
    <property type="match status" value="1"/>
</dbReference>
<dbReference type="EMBL" id="AP027729">
    <property type="protein sequence ID" value="BDZ43401.1"/>
    <property type="molecule type" value="Genomic_DNA"/>
</dbReference>
<proteinExistence type="predicted"/>
<name>A0ABN6XF03_9CELL</name>
<dbReference type="RefSeq" id="WP_286217654.1">
    <property type="nucleotide sequence ID" value="NZ_AP027729.1"/>
</dbReference>
<accession>A0ABN6XF03</accession>
<reference evidence="2" key="1">
    <citation type="journal article" date="2019" name="Int. J. Syst. Evol. Microbiol.">
        <title>The Global Catalogue of Microorganisms (GCM) 10K type strain sequencing project: providing services to taxonomists for standard genome sequencing and annotation.</title>
        <authorList>
            <consortium name="The Broad Institute Genomics Platform"/>
            <consortium name="The Broad Institute Genome Sequencing Center for Infectious Disease"/>
            <person name="Wu L."/>
            <person name="Ma J."/>
        </authorList>
    </citation>
    <scope>NUCLEOTIDE SEQUENCE [LARGE SCALE GENOMIC DNA]</scope>
    <source>
        <strain evidence="2">NBRC 108565</strain>
    </source>
</reference>
<dbReference type="Proteomes" id="UP001321475">
    <property type="component" value="Chromosome"/>
</dbReference>
<protein>
    <submittedName>
        <fullName evidence="1">Uncharacterized protein</fullName>
    </submittedName>
</protein>
<keyword evidence="2" id="KW-1185">Reference proteome</keyword>
<sequence>MTDTILVLAEAALSDADVEHVLSLHDGDDVHYRVLVPADTEHDAVLAFVDYLSLGYLRQAWDAVRGKSPDRLKAKSTAGEQLATSVEAFASAGCDVRGEVVDDDPLPQVAEIVADGGAREIVVLTYPHAVEDTFHTDWASKARETFQVPVLHLYLGTSELG</sequence>
<dbReference type="Gene3D" id="3.40.50.620">
    <property type="entry name" value="HUPs"/>
    <property type="match status" value="1"/>
</dbReference>
<evidence type="ECO:0000313" key="2">
    <source>
        <dbReference type="Proteomes" id="UP001321475"/>
    </source>
</evidence>